<gene>
    <name evidence="1" type="ORF">GBAR_LOCUS10374</name>
</gene>
<name>A0AA35RVB4_GEOBA</name>
<reference evidence="1" key="1">
    <citation type="submission" date="2023-03" db="EMBL/GenBank/DDBJ databases">
        <authorList>
            <person name="Steffen K."/>
            <person name="Cardenas P."/>
        </authorList>
    </citation>
    <scope>NUCLEOTIDE SEQUENCE</scope>
</reference>
<dbReference type="AlphaFoldDB" id="A0AA35RVB4"/>
<evidence type="ECO:0000313" key="1">
    <source>
        <dbReference type="EMBL" id="CAI8017001.1"/>
    </source>
</evidence>
<organism evidence="1 2">
    <name type="scientific">Geodia barretti</name>
    <name type="common">Barrett's horny sponge</name>
    <dbReference type="NCBI Taxonomy" id="519541"/>
    <lineage>
        <taxon>Eukaryota</taxon>
        <taxon>Metazoa</taxon>
        <taxon>Porifera</taxon>
        <taxon>Demospongiae</taxon>
        <taxon>Heteroscleromorpha</taxon>
        <taxon>Tetractinellida</taxon>
        <taxon>Astrophorina</taxon>
        <taxon>Geodiidae</taxon>
        <taxon>Geodia</taxon>
    </lineage>
</organism>
<protein>
    <submittedName>
        <fullName evidence="1">Uncharacterized protein</fullName>
    </submittedName>
</protein>
<dbReference type="Proteomes" id="UP001174909">
    <property type="component" value="Unassembled WGS sequence"/>
</dbReference>
<sequence>MNGCCCKGPPAHRQGGWREEMTMCLTKPSKSKDLYDNVIQHVVISAMEGINGRTFPPVSVMKSLVKCWVLTVFPPPLCS</sequence>
<comment type="caution">
    <text evidence="1">The sequence shown here is derived from an EMBL/GenBank/DDBJ whole genome shotgun (WGS) entry which is preliminary data.</text>
</comment>
<dbReference type="EMBL" id="CASHTH010001582">
    <property type="protein sequence ID" value="CAI8017001.1"/>
    <property type="molecule type" value="Genomic_DNA"/>
</dbReference>
<accession>A0AA35RVB4</accession>
<evidence type="ECO:0000313" key="2">
    <source>
        <dbReference type="Proteomes" id="UP001174909"/>
    </source>
</evidence>
<proteinExistence type="predicted"/>
<keyword evidence="2" id="KW-1185">Reference proteome</keyword>